<dbReference type="SUPFAM" id="SSF103481">
    <property type="entry name" value="Multidrug resistance efflux transporter EmrE"/>
    <property type="match status" value="1"/>
</dbReference>
<dbReference type="PANTHER" id="PTHR32322">
    <property type="entry name" value="INNER MEMBRANE TRANSPORTER"/>
    <property type="match status" value="1"/>
</dbReference>
<dbReference type="Proteomes" id="UP000054935">
    <property type="component" value="Unassembled WGS sequence"/>
</dbReference>
<evidence type="ECO:0000313" key="9">
    <source>
        <dbReference type="Proteomes" id="UP000054935"/>
    </source>
</evidence>
<dbReference type="AlphaFoldDB" id="A0A0P1GVD2"/>
<feature type="transmembrane region" description="Helical" evidence="6">
    <location>
        <begin position="108"/>
        <end position="125"/>
    </location>
</feature>
<comment type="similarity">
    <text evidence="2">Belongs to the EamA transporter family.</text>
</comment>
<feature type="transmembrane region" description="Helical" evidence="6">
    <location>
        <begin position="194"/>
        <end position="212"/>
    </location>
</feature>
<feature type="transmembrane region" description="Helical" evidence="6">
    <location>
        <begin position="137"/>
        <end position="154"/>
    </location>
</feature>
<evidence type="ECO:0000256" key="4">
    <source>
        <dbReference type="ARBA" id="ARBA00022989"/>
    </source>
</evidence>
<keyword evidence="4 6" id="KW-1133">Transmembrane helix</keyword>
<sequence>MERSPNPMLPSAAGRRAALSGNALAVASMLTWAAGFPAAELLLEDWPATSLIAARLGCAVAMLLPLWLLVDGPRAVLGARWGRGLLVGGVAFGLGTWLLLVAQDMTDAVTVAIILSASPIAAVLIEMLWDGRRLTRGFAIGIVATVLGGALATGGGGVALGAGALVAIAACFLFSWGSFAAVRDFPTLSPIGRTTLTLAGGFAATAVITLLSDAAGLPVRPTTQITATHIGLLAIYGIAGMALSQVMFIASIGRLGVAVASFHVNIVTFYVMLIMLALGGTWDWQAALGAGIVAVGVILAQRS</sequence>
<dbReference type="InterPro" id="IPR050638">
    <property type="entry name" value="AA-Vitamin_Transporters"/>
</dbReference>
<evidence type="ECO:0000256" key="3">
    <source>
        <dbReference type="ARBA" id="ARBA00022692"/>
    </source>
</evidence>
<evidence type="ECO:0000256" key="1">
    <source>
        <dbReference type="ARBA" id="ARBA00004141"/>
    </source>
</evidence>
<feature type="transmembrane region" description="Helical" evidence="6">
    <location>
        <begin position="160"/>
        <end position="182"/>
    </location>
</feature>
<dbReference type="InterPro" id="IPR000620">
    <property type="entry name" value="EamA_dom"/>
</dbReference>
<feature type="transmembrane region" description="Helical" evidence="6">
    <location>
        <begin position="255"/>
        <end position="278"/>
    </location>
</feature>
<keyword evidence="3 6" id="KW-0812">Transmembrane</keyword>
<dbReference type="GO" id="GO:0016020">
    <property type="term" value="C:membrane"/>
    <property type="evidence" value="ECO:0007669"/>
    <property type="project" value="UniProtKB-SubCell"/>
</dbReference>
<dbReference type="Pfam" id="PF00892">
    <property type="entry name" value="EamA"/>
    <property type="match status" value="1"/>
</dbReference>
<accession>A0A0P1GVD2</accession>
<feature type="transmembrane region" description="Helical" evidence="6">
    <location>
        <begin position="284"/>
        <end position="300"/>
    </location>
</feature>
<reference evidence="8 9" key="1">
    <citation type="submission" date="2015-09" db="EMBL/GenBank/DDBJ databases">
        <authorList>
            <consortium name="Swine Surveillance"/>
        </authorList>
    </citation>
    <scope>NUCLEOTIDE SEQUENCE [LARGE SCALE GENOMIC DNA]</scope>
    <source>
        <strain evidence="8 9">CECT 7648</strain>
    </source>
</reference>
<dbReference type="PANTHER" id="PTHR32322:SF2">
    <property type="entry name" value="EAMA DOMAIN-CONTAINING PROTEIN"/>
    <property type="match status" value="1"/>
</dbReference>
<evidence type="ECO:0000313" key="8">
    <source>
        <dbReference type="EMBL" id="CUH79323.1"/>
    </source>
</evidence>
<dbReference type="InterPro" id="IPR037185">
    <property type="entry name" value="EmrE-like"/>
</dbReference>
<evidence type="ECO:0000259" key="7">
    <source>
        <dbReference type="Pfam" id="PF00892"/>
    </source>
</evidence>
<proteinExistence type="inferred from homology"/>
<name>A0A0P1GVD2_9RHOB</name>
<keyword evidence="5 6" id="KW-0472">Membrane</keyword>
<dbReference type="RefSeq" id="WP_234988772.1">
    <property type="nucleotide sequence ID" value="NZ_CYSE01000004.1"/>
</dbReference>
<comment type="subcellular location">
    <subcellularLocation>
        <location evidence="1">Membrane</location>
        <topology evidence="1">Multi-pass membrane protein</topology>
    </subcellularLocation>
</comment>
<evidence type="ECO:0000256" key="5">
    <source>
        <dbReference type="ARBA" id="ARBA00023136"/>
    </source>
</evidence>
<feature type="transmembrane region" description="Helical" evidence="6">
    <location>
        <begin position="82"/>
        <end position="102"/>
    </location>
</feature>
<feature type="domain" description="EamA" evidence="7">
    <location>
        <begin position="20"/>
        <end position="151"/>
    </location>
</feature>
<organism evidence="8 9">
    <name type="scientific">Tropicibacter naphthalenivorans</name>
    <dbReference type="NCBI Taxonomy" id="441103"/>
    <lineage>
        <taxon>Bacteria</taxon>
        <taxon>Pseudomonadati</taxon>
        <taxon>Pseudomonadota</taxon>
        <taxon>Alphaproteobacteria</taxon>
        <taxon>Rhodobacterales</taxon>
        <taxon>Roseobacteraceae</taxon>
        <taxon>Tropicibacter</taxon>
    </lineage>
</organism>
<evidence type="ECO:0000256" key="2">
    <source>
        <dbReference type="ARBA" id="ARBA00007362"/>
    </source>
</evidence>
<evidence type="ECO:0000256" key="6">
    <source>
        <dbReference type="SAM" id="Phobius"/>
    </source>
</evidence>
<feature type="transmembrane region" description="Helical" evidence="6">
    <location>
        <begin position="224"/>
        <end position="243"/>
    </location>
</feature>
<dbReference type="EMBL" id="CYSE01000004">
    <property type="protein sequence ID" value="CUH79323.1"/>
    <property type="molecule type" value="Genomic_DNA"/>
</dbReference>
<gene>
    <name evidence="8" type="ORF">TRN7648_02412</name>
</gene>
<keyword evidence="9" id="KW-1185">Reference proteome</keyword>
<feature type="transmembrane region" description="Helical" evidence="6">
    <location>
        <begin position="49"/>
        <end position="70"/>
    </location>
</feature>
<protein>
    <submittedName>
        <fullName evidence="8">Carboxylate/amino acid/amine transporter</fullName>
    </submittedName>
</protein>